<comment type="similarity">
    <text evidence="1">Belongs to the eIF-2B alpha/beta/delta subunits family.</text>
</comment>
<dbReference type="GO" id="GO:0003743">
    <property type="term" value="F:translation initiation factor activity"/>
    <property type="evidence" value="ECO:0007669"/>
    <property type="project" value="TreeGrafter"/>
</dbReference>
<evidence type="ECO:0000313" key="3">
    <source>
        <dbReference type="EMBL" id="EGS21216.1"/>
    </source>
</evidence>
<accession>G0S442</accession>
<dbReference type="SUPFAM" id="SSF100950">
    <property type="entry name" value="NagB/RpiA/CoA transferase-like"/>
    <property type="match status" value="1"/>
</dbReference>
<dbReference type="AlphaFoldDB" id="G0S442"/>
<feature type="region of interest" description="Disordered" evidence="2">
    <location>
        <begin position="1"/>
        <end position="38"/>
    </location>
</feature>
<dbReference type="HOGENOM" id="CLU_1594335_0_0_1"/>
<dbReference type="GO" id="GO:0005851">
    <property type="term" value="C:eukaryotic translation initiation factor 2B complex"/>
    <property type="evidence" value="ECO:0007669"/>
    <property type="project" value="TreeGrafter"/>
</dbReference>
<sequence length="167" mass="18076">MSADVQSVAPVPEGLTQTLSIRTSPQENGTGNAQDESGEFDIVRTYRQILASDPDITMPVATIEALIERLRVTPSSTAMETVEIVKKEKAKLLASVPNPLPLLAGADLFEQFLLRSLRGPPATGNSSGGSLSNSTSNADRIMSFEETRQHLLKNKQLFAQRAKAARR</sequence>
<dbReference type="eggNOG" id="KOG1466">
    <property type="taxonomic scope" value="Eukaryota"/>
</dbReference>
<dbReference type="EMBL" id="GL988041">
    <property type="protein sequence ID" value="EGS21216.1"/>
    <property type="molecule type" value="Genomic_DNA"/>
</dbReference>
<evidence type="ECO:0000256" key="2">
    <source>
        <dbReference type="SAM" id="MobiDB-lite"/>
    </source>
</evidence>
<dbReference type="Proteomes" id="UP000008066">
    <property type="component" value="Unassembled WGS sequence"/>
</dbReference>
<name>G0S442_CHATD</name>
<protein>
    <submittedName>
        <fullName evidence="3">Uncharacterized protein</fullName>
    </submittedName>
</protein>
<dbReference type="PANTHER" id="PTHR45860">
    <property type="entry name" value="TRANSLATION INITIATION FACTOR EIF-2B SUBUNIT ALPHA"/>
    <property type="match status" value="1"/>
</dbReference>
<dbReference type="InterPro" id="IPR037171">
    <property type="entry name" value="NagB/RpiA_transferase-like"/>
</dbReference>
<dbReference type="RefSeq" id="XP_006693512.1">
    <property type="nucleotide sequence ID" value="XM_006693449.1"/>
</dbReference>
<dbReference type="OrthoDB" id="10249309at2759"/>
<feature type="region of interest" description="Disordered" evidence="2">
    <location>
        <begin position="120"/>
        <end position="145"/>
    </location>
</feature>
<dbReference type="InterPro" id="IPR051501">
    <property type="entry name" value="eIF2B_alpha/beta/delta"/>
</dbReference>
<dbReference type="InterPro" id="IPR042528">
    <property type="entry name" value="elF-2B_alpha_N"/>
</dbReference>
<reference evidence="3 4" key="1">
    <citation type="journal article" date="2011" name="Cell">
        <title>Insight into structure and assembly of the nuclear pore complex by utilizing the genome of a eukaryotic thermophile.</title>
        <authorList>
            <person name="Amlacher S."/>
            <person name="Sarges P."/>
            <person name="Flemming D."/>
            <person name="van Noort V."/>
            <person name="Kunze R."/>
            <person name="Devos D.P."/>
            <person name="Arumugam M."/>
            <person name="Bork P."/>
            <person name="Hurt E."/>
        </authorList>
    </citation>
    <scope>NUCLEOTIDE SEQUENCE [LARGE SCALE GENOMIC DNA]</scope>
    <source>
        <strain evidence="4">DSM 1495 / CBS 144.50 / IMI 039719</strain>
    </source>
</reference>
<feature type="compositionally biased region" description="Low complexity" evidence="2">
    <location>
        <begin position="123"/>
        <end position="137"/>
    </location>
</feature>
<dbReference type="KEGG" id="cthr:CTHT_0030620"/>
<dbReference type="PANTHER" id="PTHR45860:SF1">
    <property type="entry name" value="TRANSLATION INITIATION FACTOR EIF-2B SUBUNIT ALPHA"/>
    <property type="match status" value="1"/>
</dbReference>
<dbReference type="STRING" id="759272.G0S442"/>
<gene>
    <name evidence="3" type="ORF">CTHT_0030620</name>
</gene>
<evidence type="ECO:0000256" key="1">
    <source>
        <dbReference type="ARBA" id="ARBA00007251"/>
    </source>
</evidence>
<organism evidence="4">
    <name type="scientific">Chaetomium thermophilum (strain DSM 1495 / CBS 144.50 / IMI 039719)</name>
    <name type="common">Thermochaetoides thermophila</name>
    <dbReference type="NCBI Taxonomy" id="759272"/>
    <lineage>
        <taxon>Eukaryota</taxon>
        <taxon>Fungi</taxon>
        <taxon>Dikarya</taxon>
        <taxon>Ascomycota</taxon>
        <taxon>Pezizomycotina</taxon>
        <taxon>Sordariomycetes</taxon>
        <taxon>Sordariomycetidae</taxon>
        <taxon>Sordariales</taxon>
        <taxon>Chaetomiaceae</taxon>
        <taxon>Thermochaetoides</taxon>
    </lineage>
</organism>
<proteinExistence type="inferred from homology"/>
<dbReference type="GO" id="GO:0005085">
    <property type="term" value="F:guanyl-nucleotide exchange factor activity"/>
    <property type="evidence" value="ECO:0007669"/>
    <property type="project" value="TreeGrafter"/>
</dbReference>
<evidence type="ECO:0000313" key="4">
    <source>
        <dbReference type="Proteomes" id="UP000008066"/>
    </source>
</evidence>
<dbReference type="GeneID" id="18257100"/>
<keyword evidence="4" id="KW-1185">Reference proteome</keyword>
<feature type="compositionally biased region" description="Polar residues" evidence="2">
    <location>
        <begin position="15"/>
        <end position="35"/>
    </location>
</feature>
<dbReference type="Gene3D" id="1.20.120.1070">
    <property type="entry name" value="Translation initiation factor eIF-2B, N-terminal domain"/>
    <property type="match status" value="1"/>
</dbReference>